<accession>A0A974H8X5</accession>
<dbReference type="EMBL" id="CM004480">
    <property type="protein sequence ID" value="OCT69242.1"/>
    <property type="molecule type" value="Genomic_DNA"/>
</dbReference>
<evidence type="ECO:0000313" key="1">
    <source>
        <dbReference type="EMBL" id="OCT69242.1"/>
    </source>
</evidence>
<protein>
    <submittedName>
        <fullName evidence="1">Uncharacterized protein</fullName>
    </submittedName>
</protein>
<name>A0A974H8X5_XENLA</name>
<sequence>MVIGSGLGIAGCGYGSVQLRLSKNGPAQESTMYATKVMHTKNMETPREKMFQTKDYKDKKSFFSERLSGHLLIG</sequence>
<gene>
    <name evidence="1" type="ORF">XELAEV_18040553mg</name>
</gene>
<dbReference type="Proteomes" id="UP000694892">
    <property type="component" value="Chromosome 8L"/>
</dbReference>
<reference evidence="2" key="1">
    <citation type="journal article" date="2016" name="Nature">
        <title>Genome evolution in the allotetraploid frog Xenopus laevis.</title>
        <authorList>
            <person name="Session A.M."/>
            <person name="Uno Y."/>
            <person name="Kwon T."/>
            <person name="Chapman J.A."/>
            <person name="Toyoda A."/>
            <person name="Takahashi S."/>
            <person name="Fukui A."/>
            <person name="Hikosaka A."/>
            <person name="Suzuki A."/>
            <person name="Kondo M."/>
            <person name="van Heeringen S.J."/>
            <person name="Quigley I."/>
            <person name="Heinz S."/>
            <person name="Ogino H."/>
            <person name="Ochi H."/>
            <person name="Hellsten U."/>
            <person name="Lyons J.B."/>
            <person name="Simakov O."/>
            <person name="Putnam N."/>
            <person name="Stites J."/>
            <person name="Kuroki Y."/>
            <person name="Tanaka T."/>
            <person name="Michiue T."/>
            <person name="Watanabe M."/>
            <person name="Bogdanovic O."/>
            <person name="Lister R."/>
            <person name="Georgiou G."/>
            <person name="Paranjpe S.S."/>
            <person name="van Kruijsbergen I."/>
            <person name="Shu S."/>
            <person name="Carlson J."/>
            <person name="Kinoshita T."/>
            <person name="Ohta Y."/>
            <person name="Mawaribuchi S."/>
            <person name="Jenkins J."/>
            <person name="Grimwood J."/>
            <person name="Schmutz J."/>
            <person name="Mitros T."/>
            <person name="Mozaffari S.V."/>
            <person name="Suzuki Y."/>
            <person name="Haramoto Y."/>
            <person name="Yamamoto T.S."/>
            <person name="Takagi C."/>
            <person name="Heald R."/>
            <person name="Miller K."/>
            <person name="Haudenschild C."/>
            <person name="Kitzman J."/>
            <person name="Nakayama T."/>
            <person name="Izutsu Y."/>
            <person name="Robert J."/>
            <person name="Fortriede J."/>
            <person name="Burns K."/>
            <person name="Lotay V."/>
            <person name="Karimi K."/>
            <person name="Yasuoka Y."/>
            <person name="Dichmann D.S."/>
            <person name="Flajnik M.F."/>
            <person name="Houston D.W."/>
            <person name="Shendure J."/>
            <person name="DuPasquier L."/>
            <person name="Vize P.D."/>
            <person name="Zorn A.M."/>
            <person name="Ito M."/>
            <person name="Marcotte E.M."/>
            <person name="Wallingford J.B."/>
            <person name="Ito Y."/>
            <person name="Asashima M."/>
            <person name="Ueno N."/>
            <person name="Matsuda Y."/>
            <person name="Veenstra G.J."/>
            <person name="Fujiyama A."/>
            <person name="Harland R.M."/>
            <person name="Taira M."/>
            <person name="Rokhsar D.S."/>
        </authorList>
    </citation>
    <scope>NUCLEOTIDE SEQUENCE [LARGE SCALE GENOMIC DNA]</scope>
    <source>
        <strain evidence="2">J</strain>
    </source>
</reference>
<dbReference type="AlphaFoldDB" id="A0A974H8X5"/>
<organism evidence="1 2">
    <name type="scientific">Xenopus laevis</name>
    <name type="common">African clawed frog</name>
    <dbReference type="NCBI Taxonomy" id="8355"/>
    <lineage>
        <taxon>Eukaryota</taxon>
        <taxon>Metazoa</taxon>
        <taxon>Chordata</taxon>
        <taxon>Craniata</taxon>
        <taxon>Vertebrata</taxon>
        <taxon>Euteleostomi</taxon>
        <taxon>Amphibia</taxon>
        <taxon>Batrachia</taxon>
        <taxon>Anura</taxon>
        <taxon>Pipoidea</taxon>
        <taxon>Pipidae</taxon>
        <taxon>Xenopodinae</taxon>
        <taxon>Xenopus</taxon>
        <taxon>Xenopus</taxon>
    </lineage>
</organism>
<evidence type="ECO:0000313" key="2">
    <source>
        <dbReference type="Proteomes" id="UP000694892"/>
    </source>
</evidence>
<proteinExistence type="predicted"/>